<dbReference type="AlphaFoldDB" id="A0AA95H2Z8"/>
<dbReference type="InterPro" id="IPR036318">
    <property type="entry name" value="FAD-bd_PCMH-like_sf"/>
</dbReference>
<dbReference type="Gene3D" id="3.30.43.10">
    <property type="entry name" value="Uridine Diphospho-n-acetylenolpyruvylglucosamine Reductase, domain 2"/>
    <property type="match status" value="1"/>
</dbReference>
<feature type="domain" description="FAD-binding PCMH-type" evidence="6">
    <location>
        <begin position="65"/>
        <end position="234"/>
    </location>
</feature>
<sequence length="477" mass="52816">MPPIYSADRRQFLKQTLAVLASTSGLYSLSSIGLAENLPNNANVRFLTRNDKDYLKHRQIFNKRITAMPKVIAVCANEQGVQAAINYAKSQQLQVAIKSGGHSFEGFSTNDNGLMLDLSAMNTMRYDKANQHLVIQPGAKLGKVYEYLNQYGRLIPAGSCAGVGVAGLTLGGGYGFFGRQLGLTCDSLLRVKLVDGQGNLHDSTNEPDLLWACKGGGNGNFGVVTELEFITHPAPKTFSSYRYKYRNLNASKAVSLAERWFKLMASLPNTAYSSWVLNGKNLTILLTDTAPTANAALKAILTALSKDASDIMSPRKDVFLAGIQRYRGGTDPIYFKNVSAGYYADYTSIQTALPEVCQKIISSKLTTLLQINTLGGMINNSEQESKAAYPHRQYAFLGELQTYYDKASQTPIAESIVTEIQSLFRKVGINAHYRNYPDIGIKEWQKAYYGNNYLKLQGLKRKWDPQDRIHHPQSVRL</sequence>
<evidence type="ECO:0000256" key="2">
    <source>
        <dbReference type="ARBA" id="ARBA00005466"/>
    </source>
</evidence>
<dbReference type="Pfam" id="PF08031">
    <property type="entry name" value="BBE"/>
    <property type="match status" value="1"/>
</dbReference>
<dbReference type="GO" id="GO:0071949">
    <property type="term" value="F:FAD binding"/>
    <property type="evidence" value="ECO:0007669"/>
    <property type="project" value="InterPro"/>
</dbReference>
<organism evidence="7">
    <name type="scientific">Candidatus Thiocaldithrix dubininis</name>
    <dbReference type="NCBI Taxonomy" id="3080823"/>
    <lineage>
        <taxon>Bacteria</taxon>
        <taxon>Pseudomonadati</taxon>
        <taxon>Pseudomonadota</taxon>
        <taxon>Gammaproteobacteria</taxon>
        <taxon>Thiotrichales</taxon>
        <taxon>Thiotrichaceae</taxon>
        <taxon>Candidatus Thiocaldithrix</taxon>
    </lineage>
</organism>
<dbReference type="InterPro" id="IPR050416">
    <property type="entry name" value="FAD-linked_Oxidoreductase"/>
</dbReference>
<evidence type="ECO:0000256" key="4">
    <source>
        <dbReference type="ARBA" id="ARBA00022827"/>
    </source>
</evidence>
<dbReference type="Gene3D" id="3.30.465.10">
    <property type="match status" value="1"/>
</dbReference>
<reference evidence="7" key="1">
    <citation type="journal article" date="2023" name="Int. J. Mol. Sci.">
        <title>Metagenomics Revealed a New Genus 'Candidatus Thiocaldithrix dubininis' gen. nov., sp. nov. and a New Species 'Candidatus Thiothrix putei' sp. nov. in the Family Thiotrichaceae, Some Members of Which Have Traits of Both Na+- and H+-Motive Energetics.</title>
        <authorList>
            <person name="Ravin N.V."/>
            <person name="Muntyan M.S."/>
            <person name="Smolyakov D.D."/>
            <person name="Rudenko T.S."/>
            <person name="Beletsky A.V."/>
            <person name="Mardanov A.V."/>
            <person name="Grabovich M.Y."/>
        </authorList>
    </citation>
    <scope>NUCLEOTIDE SEQUENCE</scope>
    <source>
        <strain evidence="7">GKL-01</strain>
    </source>
</reference>
<keyword evidence="4" id="KW-0274">FAD</keyword>
<dbReference type="Pfam" id="PF01565">
    <property type="entry name" value="FAD_binding_4"/>
    <property type="match status" value="1"/>
</dbReference>
<dbReference type="InterPro" id="IPR006094">
    <property type="entry name" value="Oxid_FAD_bind_N"/>
</dbReference>
<comment type="cofactor">
    <cofactor evidence="1">
        <name>FAD</name>
        <dbReference type="ChEBI" id="CHEBI:57692"/>
    </cofactor>
</comment>
<evidence type="ECO:0000313" key="7">
    <source>
        <dbReference type="EMBL" id="WGZ89991.1"/>
    </source>
</evidence>
<dbReference type="InterPro" id="IPR012951">
    <property type="entry name" value="BBE"/>
</dbReference>
<evidence type="ECO:0000259" key="6">
    <source>
        <dbReference type="PROSITE" id="PS51387"/>
    </source>
</evidence>
<dbReference type="EC" id="1.-.-.-" evidence="7"/>
<dbReference type="PANTHER" id="PTHR42973:SF39">
    <property type="entry name" value="FAD-BINDING PCMH-TYPE DOMAIN-CONTAINING PROTEIN"/>
    <property type="match status" value="1"/>
</dbReference>
<dbReference type="InterPro" id="IPR016169">
    <property type="entry name" value="FAD-bd_PCMH_sub2"/>
</dbReference>
<accession>A0AA95H2Z8</accession>
<reference evidence="7" key="2">
    <citation type="submission" date="2023-04" db="EMBL/GenBank/DDBJ databases">
        <authorList>
            <person name="Beletskiy A.V."/>
            <person name="Mardanov A.V."/>
            <person name="Ravin N.V."/>
        </authorList>
    </citation>
    <scope>NUCLEOTIDE SEQUENCE</scope>
    <source>
        <strain evidence="7">GKL-01</strain>
    </source>
</reference>
<gene>
    <name evidence="7" type="ORF">QJT80_10810</name>
</gene>
<protein>
    <submittedName>
        <fullName evidence="7">FAD-binding oxidoreductase</fullName>
        <ecNumber evidence="7">1.-.-.-</ecNumber>
    </submittedName>
</protein>
<keyword evidence="5 7" id="KW-0560">Oxidoreductase</keyword>
<dbReference type="SUPFAM" id="SSF56176">
    <property type="entry name" value="FAD-binding/transporter-associated domain-like"/>
    <property type="match status" value="1"/>
</dbReference>
<dbReference type="KEGG" id="tdu:QJT80_10810"/>
<evidence type="ECO:0000256" key="5">
    <source>
        <dbReference type="ARBA" id="ARBA00023002"/>
    </source>
</evidence>
<evidence type="ECO:0000256" key="3">
    <source>
        <dbReference type="ARBA" id="ARBA00022630"/>
    </source>
</evidence>
<keyword evidence="3" id="KW-0285">Flavoprotein</keyword>
<dbReference type="GO" id="GO:0016491">
    <property type="term" value="F:oxidoreductase activity"/>
    <property type="evidence" value="ECO:0007669"/>
    <property type="project" value="UniProtKB-KW"/>
</dbReference>
<dbReference type="Gene3D" id="3.40.462.20">
    <property type="match status" value="1"/>
</dbReference>
<dbReference type="PROSITE" id="PS51387">
    <property type="entry name" value="FAD_PCMH"/>
    <property type="match status" value="1"/>
</dbReference>
<dbReference type="EMBL" id="CP124755">
    <property type="protein sequence ID" value="WGZ89991.1"/>
    <property type="molecule type" value="Genomic_DNA"/>
</dbReference>
<name>A0AA95H2Z8_9GAMM</name>
<dbReference type="InterPro" id="IPR016166">
    <property type="entry name" value="FAD-bd_PCMH"/>
</dbReference>
<comment type="similarity">
    <text evidence="2">Belongs to the oxygen-dependent FAD-linked oxidoreductase family.</text>
</comment>
<dbReference type="PANTHER" id="PTHR42973">
    <property type="entry name" value="BINDING OXIDOREDUCTASE, PUTATIVE (AFU_ORTHOLOGUE AFUA_1G17690)-RELATED"/>
    <property type="match status" value="1"/>
</dbReference>
<proteinExistence type="inferred from homology"/>
<evidence type="ECO:0000256" key="1">
    <source>
        <dbReference type="ARBA" id="ARBA00001974"/>
    </source>
</evidence>
<dbReference type="Proteomes" id="UP001300672">
    <property type="component" value="Chromosome"/>
</dbReference>
<dbReference type="InterPro" id="IPR016167">
    <property type="entry name" value="FAD-bd_PCMH_sub1"/>
</dbReference>